<dbReference type="VEuPathDB" id="CryptoDB:Cvel_16043"/>
<gene>
    <name evidence="2" type="ORF">Cvel_16043</name>
</gene>
<accession>A0A0G4FAC5</accession>
<feature type="non-terminal residue" evidence="2">
    <location>
        <position position="1"/>
    </location>
</feature>
<organism evidence="2">
    <name type="scientific">Chromera velia CCMP2878</name>
    <dbReference type="NCBI Taxonomy" id="1169474"/>
    <lineage>
        <taxon>Eukaryota</taxon>
        <taxon>Sar</taxon>
        <taxon>Alveolata</taxon>
        <taxon>Colpodellida</taxon>
        <taxon>Chromeraceae</taxon>
        <taxon>Chromera</taxon>
    </lineage>
</organism>
<sequence length="499" mass="56208">VDEADIWLTSSQRLDGTARSLQQLPLQVALSLSEESASDRSFPSDSYDTRQVEQARKAQLSTAKLGPDGRLMLRYFTDSNRLLTLRGRNLGPDVRMLAVPLGDDGRSAAILQEGKANFLYAICQEVLEAKRIGLLKTADHSLQERLQTKVALTKRDEKHNLSMEMMREGDPATEHVDVAWKAKLDAWARRVEIGSDEISSRRIKFNLRRLLKVPGEYTICIHGTSYSKVIHSTTAAVCEPFVDTSLTTDVVAFLSNGANQHLELRGLGFSLRNGVRLVRSTDMEEDRKTGEEMAHKHLRVLINSNDAEKEPQKFEDDDDGAKKKKKEEEDEGEDEESARNLRTAEVPVSSICEDMTYAQFTLDWPRPLGTYRVEFTSSLVRQNDTGWKPAGKLQVVHTLVHPEAHLISWTPVDSHRGYRVERKESDGSLVLKLHAGDPRESRALLRLEVQEGSQEFPETSEVTVWRVPLNPEDDENDKASQSAETWVGRQRGKLSLLPS</sequence>
<feature type="region of interest" description="Disordered" evidence="1">
    <location>
        <begin position="468"/>
        <end position="499"/>
    </location>
</feature>
<evidence type="ECO:0000256" key="1">
    <source>
        <dbReference type="SAM" id="MobiDB-lite"/>
    </source>
</evidence>
<protein>
    <submittedName>
        <fullName evidence="2">Uncharacterized protein</fullName>
    </submittedName>
</protein>
<dbReference type="AlphaFoldDB" id="A0A0G4FAC5"/>
<name>A0A0G4FAC5_9ALVE</name>
<reference evidence="2" key="1">
    <citation type="submission" date="2014-11" db="EMBL/GenBank/DDBJ databases">
        <authorList>
            <person name="Otto D Thomas"/>
            <person name="Naeem Raeece"/>
        </authorList>
    </citation>
    <scope>NUCLEOTIDE SEQUENCE</scope>
</reference>
<proteinExistence type="predicted"/>
<evidence type="ECO:0000313" key="2">
    <source>
        <dbReference type="EMBL" id="CEM09938.1"/>
    </source>
</evidence>
<feature type="region of interest" description="Disordered" evidence="1">
    <location>
        <begin position="301"/>
        <end position="342"/>
    </location>
</feature>
<dbReference type="EMBL" id="CDMZ01000242">
    <property type="protein sequence ID" value="CEM09938.1"/>
    <property type="molecule type" value="Genomic_DNA"/>
</dbReference>